<organism evidence="1 2">
    <name type="scientific">Desulfitobacterium hafniense DP7</name>
    <dbReference type="NCBI Taxonomy" id="537010"/>
    <lineage>
        <taxon>Bacteria</taxon>
        <taxon>Bacillati</taxon>
        <taxon>Bacillota</taxon>
        <taxon>Clostridia</taxon>
        <taxon>Eubacteriales</taxon>
        <taxon>Desulfitobacteriaceae</taxon>
        <taxon>Desulfitobacterium</taxon>
    </lineage>
</organism>
<accession>G9XHD5</accession>
<evidence type="ECO:0000313" key="1">
    <source>
        <dbReference type="EMBL" id="EHL08937.1"/>
    </source>
</evidence>
<gene>
    <name evidence="1" type="ORF">HMPREF0322_00359</name>
</gene>
<dbReference type="EMBL" id="AFZX01000010">
    <property type="protein sequence ID" value="EHL08937.1"/>
    <property type="molecule type" value="Genomic_DNA"/>
</dbReference>
<reference evidence="1 2" key="1">
    <citation type="submission" date="2011-08" db="EMBL/GenBank/DDBJ databases">
        <authorList>
            <person name="Weinstock G."/>
            <person name="Sodergren E."/>
            <person name="Clifton S."/>
            <person name="Fulton L."/>
            <person name="Fulton B."/>
            <person name="Courtney L."/>
            <person name="Fronick C."/>
            <person name="Harrison M."/>
            <person name="Strong C."/>
            <person name="Farmer C."/>
            <person name="Delahaunty K."/>
            <person name="Markovic C."/>
            <person name="Hall O."/>
            <person name="Minx P."/>
            <person name="Tomlinson C."/>
            <person name="Mitreva M."/>
            <person name="Hou S."/>
            <person name="Chen J."/>
            <person name="Wollam A."/>
            <person name="Pepin K.H."/>
            <person name="Johnson M."/>
            <person name="Bhonagiri V."/>
            <person name="Zhang X."/>
            <person name="Suruliraj S."/>
            <person name="Warren W."/>
            <person name="Chinwalla A."/>
            <person name="Mardis E.R."/>
            <person name="Wilson R.K."/>
        </authorList>
    </citation>
    <scope>NUCLEOTIDE SEQUENCE [LARGE SCALE GENOMIC DNA]</scope>
    <source>
        <strain evidence="1 2">DP7</strain>
    </source>
</reference>
<evidence type="ECO:0000313" key="2">
    <source>
        <dbReference type="Proteomes" id="UP000004416"/>
    </source>
</evidence>
<sequence length="49" mass="5458">MFLDDKVIDGNFLNSHKKGIIALSYSSLNTIHNSLFEGACFIDPKNNSQ</sequence>
<dbReference type="Proteomes" id="UP000004416">
    <property type="component" value="Unassembled WGS sequence"/>
</dbReference>
<comment type="caution">
    <text evidence="1">The sequence shown here is derived from an EMBL/GenBank/DDBJ whole genome shotgun (WGS) entry which is preliminary data.</text>
</comment>
<name>G9XHD5_DESHA</name>
<protein>
    <submittedName>
        <fullName evidence="1">Uncharacterized protein</fullName>
    </submittedName>
</protein>
<dbReference type="HOGENOM" id="CLU_3134865_0_0_9"/>
<proteinExistence type="predicted"/>
<dbReference type="AlphaFoldDB" id="G9XHD5"/>